<keyword evidence="2" id="KW-1185">Reference proteome</keyword>
<dbReference type="EMBL" id="NQVE01000162">
    <property type="protein sequence ID" value="RAL42642.1"/>
    <property type="molecule type" value="Genomic_DNA"/>
</dbReference>
<reference evidence="1 2" key="1">
    <citation type="submission" date="2018-06" db="EMBL/GenBank/DDBJ databases">
        <title>The Genome of Cuscuta australis (Dodder) Provides Insight into the Evolution of Plant Parasitism.</title>
        <authorList>
            <person name="Liu H."/>
        </authorList>
    </citation>
    <scope>NUCLEOTIDE SEQUENCE [LARGE SCALE GENOMIC DNA]</scope>
    <source>
        <strain evidence="2">cv. Yunnan</strain>
        <tissue evidence="1">Vines</tissue>
    </source>
</reference>
<dbReference type="Proteomes" id="UP000249390">
    <property type="component" value="Unassembled WGS sequence"/>
</dbReference>
<gene>
    <name evidence="1" type="ORF">DM860_009149</name>
</gene>
<dbReference type="AlphaFoldDB" id="A0A328D9U9"/>
<protein>
    <submittedName>
        <fullName evidence="1">Uncharacterized protein</fullName>
    </submittedName>
</protein>
<sequence length="72" mass="8096">MYCSSRLPVFENQGITVKDQKKGITKTDLRNSLSFVMAVVSFQNISLRVKTMDCPSSNSKLIDIKAIGIKHY</sequence>
<proteinExistence type="predicted"/>
<organism evidence="1 2">
    <name type="scientific">Cuscuta australis</name>
    <dbReference type="NCBI Taxonomy" id="267555"/>
    <lineage>
        <taxon>Eukaryota</taxon>
        <taxon>Viridiplantae</taxon>
        <taxon>Streptophyta</taxon>
        <taxon>Embryophyta</taxon>
        <taxon>Tracheophyta</taxon>
        <taxon>Spermatophyta</taxon>
        <taxon>Magnoliopsida</taxon>
        <taxon>eudicotyledons</taxon>
        <taxon>Gunneridae</taxon>
        <taxon>Pentapetalae</taxon>
        <taxon>asterids</taxon>
        <taxon>lamiids</taxon>
        <taxon>Solanales</taxon>
        <taxon>Convolvulaceae</taxon>
        <taxon>Cuscuteae</taxon>
        <taxon>Cuscuta</taxon>
        <taxon>Cuscuta subgen. Grammica</taxon>
        <taxon>Cuscuta sect. Cleistogrammica</taxon>
    </lineage>
</organism>
<name>A0A328D9U9_9ASTE</name>
<evidence type="ECO:0000313" key="1">
    <source>
        <dbReference type="EMBL" id="RAL42642.1"/>
    </source>
</evidence>
<evidence type="ECO:0000313" key="2">
    <source>
        <dbReference type="Proteomes" id="UP000249390"/>
    </source>
</evidence>
<accession>A0A328D9U9</accession>
<comment type="caution">
    <text evidence="1">The sequence shown here is derived from an EMBL/GenBank/DDBJ whole genome shotgun (WGS) entry which is preliminary data.</text>
</comment>